<organism evidence="2 3">
    <name type="scientific">Amborella trichopoda</name>
    <dbReference type="NCBI Taxonomy" id="13333"/>
    <lineage>
        <taxon>Eukaryota</taxon>
        <taxon>Viridiplantae</taxon>
        <taxon>Streptophyta</taxon>
        <taxon>Embryophyta</taxon>
        <taxon>Tracheophyta</taxon>
        <taxon>Spermatophyta</taxon>
        <taxon>Magnoliopsida</taxon>
        <taxon>Amborellales</taxon>
        <taxon>Amborellaceae</taxon>
        <taxon>Amborella</taxon>
    </lineage>
</organism>
<feature type="region of interest" description="Disordered" evidence="1">
    <location>
        <begin position="1"/>
        <end position="22"/>
    </location>
</feature>
<evidence type="ECO:0000256" key="1">
    <source>
        <dbReference type="SAM" id="MobiDB-lite"/>
    </source>
</evidence>
<evidence type="ECO:0000313" key="3">
    <source>
        <dbReference type="Proteomes" id="UP000017836"/>
    </source>
</evidence>
<proteinExistence type="predicted"/>
<dbReference type="Proteomes" id="UP000017836">
    <property type="component" value="Unassembled WGS sequence"/>
</dbReference>
<sequence>MENDGLFPSQEVPNYQLAPNYGLGDEKKDLVFSQWLNKRREKEGEEELPICSHEQFDGNEPTPQEKSVKEVINGKGAESGRKGRNEKKRRHHYGKWPHYRRWFSFGC</sequence>
<protein>
    <submittedName>
        <fullName evidence="2">Uncharacterized protein</fullName>
    </submittedName>
</protein>
<gene>
    <name evidence="2" type="ORF">AMTR_s00022p00087980</name>
</gene>
<dbReference type="AlphaFoldDB" id="W1PUF5"/>
<evidence type="ECO:0000313" key="2">
    <source>
        <dbReference type="EMBL" id="ERN11469.1"/>
    </source>
</evidence>
<dbReference type="EMBL" id="KI392687">
    <property type="protein sequence ID" value="ERN11469.1"/>
    <property type="molecule type" value="Genomic_DNA"/>
</dbReference>
<dbReference type="HOGENOM" id="CLU_2213446_0_0_1"/>
<reference evidence="3" key="1">
    <citation type="journal article" date="2013" name="Science">
        <title>The Amborella genome and the evolution of flowering plants.</title>
        <authorList>
            <consortium name="Amborella Genome Project"/>
        </authorList>
    </citation>
    <scope>NUCLEOTIDE SEQUENCE [LARGE SCALE GENOMIC DNA]</scope>
</reference>
<accession>W1PUF5</accession>
<name>W1PUF5_AMBTC</name>
<keyword evidence="3" id="KW-1185">Reference proteome</keyword>
<feature type="region of interest" description="Disordered" evidence="1">
    <location>
        <begin position="53"/>
        <end position="91"/>
    </location>
</feature>
<dbReference type="Gramene" id="ERN11469">
    <property type="protein sequence ID" value="ERN11469"/>
    <property type="gene ID" value="AMTR_s00022p00087980"/>
</dbReference>